<dbReference type="InterPro" id="IPR001387">
    <property type="entry name" value="Cro/C1-type_HTH"/>
</dbReference>
<dbReference type="SUPFAM" id="SSF47413">
    <property type="entry name" value="lambda repressor-like DNA-binding domains"/>
    <property type="match status" value="1"/>
</dbReference>
<dbReference type="Gene3D" id="1.10.260.40">
    <property type="entry name" value="lambda repressor-like DNA-binding domains"/>
    <property type="match status" value="1"/>
</dbReference>
<dbReference type="CDD" id="cd00093">
    <property type="entry name" value="HTH_XRE"/>
    <property type="match status" value="1"/>
</dbReference>
<dbReference type="EMBL" id="JOMO01000101">
    <property type="protein sequence ID" value="OUI79238.1"/>
    <property type="molecule type" value="Genomic_DNA"/>
</dbReference>
<comment type="caution">
    <text evidence="2">The sequence shown here is derived from an EMBL/GenBank/DDBJ whole genome shotgun (WGS) entry which is preliminary data.</text>
</comment>
<protein>
    <recommendedName>
        <fullName evidence="4">Addiction module antidote protein, HigA family</fullName>
    </recommendedName>
</protein>
<sequence length="86" mass="9535">MARNSLIPPTSPAAILREDVIPASGRTLDDLACAIGISREQFEHILNEKKEITPEIAKTLAKVFGGGGIWLKMQKEREDWFSENSP</sequence>
<dbReference type="NCBIfam" id="TIGR02607">
    <property type="entry name" value="antidote_HigA"/>
    <property type="match status" value="1"/>
</dbReference>
<evidence type="ECO:0000313" key="3">
    <source>
        <dbReference type="Proteomes" id="UP000194639"/>
    </source>
</evidence>
<evidence type="ECO:0000313" key="2">
    <source>
        <dbReference type="EMBL" id="OUI79238.1"/>
    </source>
</evidence>
<dbReference type="PANTHER" id="PTHR36924">
    <property type="entry name" value="ANTITOXIN HIGA-1"/>
    <property type="match status" value="1"/>
</dbReference>
<dbReference type="AlphaFoldDB" id="A0A251ZX40"/>
<dbReference type="InterPro" id="IPR010982">
    <property type="entry name" value="Lambda_DNA-bd_dom_sf"/>
</dbReference>
<gene>
    <name evidence="2" type="ORF">HK12_00250</name>
</gene>
<dbReference type="Proteomes" id="UP000194639">
    <property type="component" value="Unassembled WGS sequence"/>
</dbReference>
<dbReference type="RefSeq" id="WP_086553278.1">
    <property type="nucleotide sequence ID" value="NZ_JOMO01000101.1"/>
</dbReference>
<dbReference type="GO" id="GO:0003677">
    <property type="term" value="F:DNA binding"/>
    <property type="evidence" value="ECO:0007669"/>
    <property type="project" value="UniProtKB-KW"/>
</dbReference>
<name>A0A251ZX40_9PROT</name>
<keyword evidence="1" id="KW-0238">DNA-binding</keyword>
<accession>A0A251ZX40</accession>
<reference evidence="2 3" key="1">
    <citation type="submission" date="2014-06" db="EMBL/GenBank/DDBJ databases">
        <authorList>
            <person name="Ju J."/>
            <person name="Zhang J."/>
        </authorList>
    </citation>
    <scope>NUCLEOTIDE SEQUENCE [LARGE SCALE GENOMIC DNA]</scope>
    <source>
        <strain evidence="2">DmW_045</strain>
    </source>
</reference>
<dbReference type="InterPro" id="IPR013430">
    <property type="entry name" value="Toxin_antidote_HigA"/>
</dbReference>
<dbReference type="PANTHER" id="PTHR36924:SF1">
    <property type="entry name" value="ANTITOXIN HIGA-1"/>
    <property type="match status" value="1"/>
</dbReference>
<proteinExistence type="predicted"/>
<organism evidence="2 3">
    <name type="scientific">Acetobacter orientalis</name>
    <dbReference type="NCBI Taxonomy" id="146474"/>
    <lineage>
        <taxon>Bacteria</taxon>
        <taxon>Pseudomonadati</taxon>
        <taxon>Pseudomonadota</taxon>
        <taxon>Alphaproteobacteria</taxon>
        <taxon>Acetobacterales</taxon>
        <taxon>Acetobacteraceae</taxon>
        <taxon>Acetobacter</taxon>
    </lineage>
</organism>
<evidence type="ECO:0008006" key="4">
    <source>
        <dbReference type="Google" id="ProtNLM"/>
    </source>
</evidence>
<evidence type="ECO:0000256" key="1">
    <source>
        <dbReference type="ARBA" id="ARBA00023125"/>
    </source>
</evidence>